<proteinExistence type="predicted"/>
<dbReference type="CDD" id="cd00102">
    <property type="entry name" value="IPT"/>
    <property type="match status" value="1"/>
</dbReference>
<feature type="chain" id="PRO_5045899392" evidence="3">
    <location>
        <begin position="24"/>
        <end position="742"/>
    </location>
</feature>
<dbReference type="RefSeq" id="WP_394823474.1">
    <property type="nucleotide sequence ID" value="NZ_CP089984.1"/>
</dbReference>
<dbReference type="SUPFAM" id="SSF81296">
    <property type="entry name" value="E set domains"/>
    <property type="match status" value="1"/>
</dbReference>
<dbReference type="NCBIfam" id="TIGR03901">
    <property type="entry name" value="MYXO-CTERM"/>
    <property type="match status" value="1"/>
</dbReference>
<feature type="transmembrane region" description="Helical" evidence="2">
    <location>
        <begin position="716"/>
        <end position="735"/>
    </location>
</feature>
<evidence type="ECO:0000256" key="2">
    <source>
        <dbReference type="SAM" id="Phobius"/>
    </source>
</evidence>
<dbReference type="Pfam" id="PF01833">
    <property type="entry name" value="TIG"/>
    <property type="match status" value="1"/>
</dbReference>
<feature type="compositionally biased region" description="Gly residues" evidence="1">
    <location>
        <begin position="687"/>
        <end position="708"/>
    </location>
</feature>
<feature type="domain" description="Bacterial Ig-like" evidence="5">
    <location>
        <begin position="274"/>
        <end position="364"/>
    </location>
</feature>
<accession>A0ABZ2LXU1</accession>
<evidence type="ECO:0000259" key="5">
    <source>
        <dbReference type="Pfam" id="PF16640"/>
    </source>
</evidence>
<keyword evidence="2" id="KW-1133">Transmembrane helix</keyword>
<feature type="domain" description="Bacterial Ig-like" evidence="5">
    <location>
        <begin position="373"/>
        <end position="458"/>
    </location>
</feature>
<dbReference type="InterPro" id="IPR024038">
    <property type="entry name" value="MYXO-CTERM"/>
</dbReference>
<dbReference type="Proteomes" id="UP001370348">
    <property type="component" value="Chromosome"/>
</dbReference>
<organism evidence="6 7">
    <name type="scientific">Pendulispora albinea</name>
    <dbReference type="NCBI Taxonomy" id="2741071"/>
    <lineage>
        <taxon>Bacteria</taxon>
        <taxon>Pseudomonadati</taxon>
        <taxon>Myxococcota</taxon>
        <taxon>Myxococcia</taxon>
        <taxon>Myxococcales</taxon>
        <taxon>Sorangiineae</taxon>
        <taxon>Pendulisporaceae</taxon>
        <taxon>Pendulispora</taxon>
    </lineage>
</organism>
<dbReference type="InterPro" id="IPR014756">
    <property type="entry name" value="Ig_E-set"/>
</dbReference>
<feature type="domain" description="Bacterial Ig-like" evidence="5">
    <location>
        <begin position="476"/>
        <end position="560"/>
    </location>
</feature>
<dbReference type="EMBL" id="CP089984">
    <property type="protein sequence ID" value="WXB13857.1"/>
    <property type="molecule type" value="Genomic_DNA"/>
</dbReference>
<dbReference type="InterPro" id="IPR032109">
    <property type="entry name" value="Big_3_5"/>
</dbReference>
<feature type="domain" description="Bacterial Ig-like" evidence="5">
    <location>
        <begin position="572"/>
        <end position="657"/>
    </location>
</feature>
<keyword evidence="3" id="KW-0732">Signal</keyword>
<dbReference type="Gene3D" id="2.60.40.10">
    <property type="entry name" value="Immunoglobulins"/>
    <property type="match status" value="5"/>
</dbReference>
<evidence type="ECO:0000256" key="3">
    <source>
        <dbReference type="SAM" id="SignalP"/>
    </source>
</evidence>
<gene>
    <name evidence="6" type="ORF">LZC94_39240</name>
</gene>
<sequence>MLRWLFGIVVGLGLWLVAGTAGAVETCPYGIDGEITPGVDPKETGRINQGFSATKCSDSSVPAPQVVGGQYGYDVYEFTNNTSQTCISVTLTAKPTPTPKYLFAVGYTGSFNPSAVTNNFAGYPLQPVANGESQTFEIKVNPLTNFSVVVNEADDGRGGQYRLDVAGCGKPLQVSSVEPLYCPVAGGLDVRVRGQGFETISGGTKVSFGGAASLNTIVVSDTEIVAVCPPHEAGTVNVVVTNPNTANVAFPGFVYWDKQNSNVSLMTTTVSSPTTATDRSVYGEGITFRATVRPDQPRFPTKLVHIRDNGVDIPNGTIALDPANGAGNITVADLGVGPHNFSLHYDGDEFFNPGDSNVVPFTINKADTTTTVSATSPSAPGARVDFQVTVNPNAPGTGVPSGNVTLRDTTTGTDLGTGVLANGVVTITSTPLSAPPEAHLIVAVYAGDDRFNGSTTNPPWTQLVKPVKTTVVLTADPPTSTTFGTTVRFTATVTSVAGTPTGTVTFADSLSAPATVTIDLTGGTAVWTAQNLSVGTRSIVATYNAVSPHETGTATIPYTVNKAATQVDVVAAPASPSAPDTAVTFTATVSSAVTTPVVAGSVEFKLNGTLIASKELDGNRKASVTTPRLAAGTYTLVVDFKAKADSPFANSTRTITHVVGSTGGDAGADAGDGGKDGGTDSGTGRPDSGGGTNDGGRPNGGGTTEGGGCDCNTTGAPGSGVMALVAGLGFAMMLVRRRRRAS</sequence>
<feature type="signal peptide" evidence="3">
    <location>
        <begin position="1"/>
        <end position="23"/>
    </location>
</feature>
<dbReference type="InterPro" id="IPR002909">
    <property type="entry name" value="IPT_dom"/>
</dbReference>
<dbReference type="InterPro" id="IPR013783">
    <property type="entry name" value="Ig-like_fold"/>
</dbReference>
<keyword evidence="2" id="KW-0812">Transmembrane</keyword>
<keyword evidence="2" id="KW-0472">Membrane</keyword>
<evidence type="ECO:0000259" key="4">
    <source>
        <dbReference type="Pfam" id="PF01833"/>
    </source>
</evidence>
<dbReference type="Pfam" id="PF16640">
    <property type="entry name" value="Big_3_5"/>
    <property type="match status" value="4"/>
</dbReference>
<name>A0ABZ2LXU1_9BACT</name>
<evidence type="ECO:0000313" key="6">
    <source>
        <dbReference type="EMBL" id="WXB13857.1"/>
    </source>
</evidence>
<evidence type="ECO:0000313" key="7">
    <source>
        <dbReference type="Proteomes" id="UP001370348"/>
    </source>
</evidence>
<feature type="region of interest" description="Disordered" evidence="1">
    <location>
        <begin position="660"/>
        <end position="708"/>
    </location>
</feature>
<protein>
    <submittedName>
        <fullName evidence="6">Ig-like domain repeat protein</fullName>
    </submittedName>
</protein>
<evidence type="ECO:0000256" key="1">
    <source>
        <dbReference type="SAM" id="MobiDB-lite"/>
    </source>
</evidence>
<keyword evidence="7" id="KW-1185">Reference proteome</keyword>
<feature type="domain" description="IPT/TIG" evidence="4">
    <location>
        <begin position="173"/>
        <end position="244"/>
    </location>
</feature>
<reference evidence="6 7" key="1">
    <citation type="submission" date="2021-12" db="EMBL/GenBank/DDBJ databases">
        <title>Discovery of the Pendulisporaceae a myxobacterial family with distinct sporulation behavior and unique specialized metabolism.</title>
        <authorList>
            <person name="Garcia R."/>
            <person name="Popoff A."/>
            <person name="Bader C.D."/>
            <person name="Loehr J."/>
            <person name="Walesch S."/>
            <person name="Walt C."/>
            <person name="Boldt J."/>
            <person name="Bunk B."/>
            <person name="Haeckl F.J.F.P.J."/>
            <person name="Gunesch A.P."/>
            <person name="Birkelbach J."/>
            <person name="Nuebel U."/>
            <person name="Pietschmann T."/>
            <person name="Bach T."/>
            <person name="Mueller R."/>
        </authorList>
    </citation>
    <scope>NUCLEOTIDE SEQUENCE [LARGE SCALE GENOMIC DNA]</scope>
    <source>
        <strain evidence="6 7">MSr11954</strain>
    </source>
</reference>